<reference evidence="2" key="1">
    <citation type="submission" date="2021-09" db="EMBL/GenBank/DDBJ databases">
        <authorList>
            <consortium name="AG Swart"/>
            <person name="Singh M."/>
            <person name="Singh A."/>
            <person name="Seah K."/>
            <person name="Emmerich C."/>
        </authorList>
    </citation>
    <scope>NUCLEOTIDE SEQUENCE</scope>
    <source>
        <strain evidence="2">ATCC30299</strain>
    </source>
</reference>
<keyword evidence="1" id="KW-0812">Transmembrane</keyword>
<proteinExistence type="predicted"/>
<dbReference type="EMBL" id="CAJZBQ010000058">
    <property type="protein sequence ID" value="CAG9334374.1"/>
    <property type="molecule type" value="Genomic_DNA"/>
</dbReference>
<accession>A0AAU9K8U2</accession>
<feature type="transmembrane region" description="Helical" evidence="1">
    <location>
        <begin position="480"/>
        <end position="500"/>
    </location>
</feature>
<gene>
    <name evidence="2" type="ORF">BSTOLATCC_MIC60993</name>
</gene>
<name>A0AAU9K8U2_9CILI</name>
<evidence type="ECO:0000313" key="3">
    <source>
        <dbReference type="Proteomes" id="UP001162131"/>
    </source>
</evidence>
<keyword evidence="1" id="KW-0472">Membrane</keyword>
<evidence type="ECO:0000256" key="1">
    <source>
        <dbReference type="SAM" id="Phobius"/>
    </source>
</evidence>
<protein>
    <submittedName>
        <fullName evidence="2">Uncharacterized protein</fullName>
    </submittedName>
</protein>
<comment type="caution">
    <text evidence="2">The sequence shown here is derived from an EMBL/GenBank/DDBJ whole genome shotgun (WGS) entry which is preliminary data.</text>
</comment>
<sequence length="512" mass="59165">MGCCTYFVIICALVFLFTYIHPDLERFSFYSPKVVLISPHKGIFSANDPPLYKALMQKLISESEESSANSANPLYSESSYVSSVFNQNKTHLHTILIRNDIRTNIISDPYRGEAAIYNCTVENLLTPKAEIEWNFVWNSSIPGIVNFIGSSYSRDDLTITYRTRVDEGFLWRIRYYYDRLINSYEDFQLPGGADINAISNEADLIVYSRRSDIRVFRTLIRTTQEVPENSTVLYSENGVSWFQIAPREYQDRSNYDISEVVGLHVTLFKDKYYLGRSWVKSQSSFSEAYSMNEFLYLNASDKEWNIFENFYNNVTLSDIMDLSSIDEISSMTNSKISNQGELLFIGHMGRILSYVHWGSDEKPPNLDFISTATMTDFNRLEANWNGTYIALVVPGYHEKHRLRLIRMTWDDRQLLNDGAVDISLDSLPGYLLNNEIRSLKLIDHNEELYAVIFYSEGTVVVLDLNEIIEENGFSESNFSYLWLNSITSLISIGCISCLFLSRGIWRRRVRQN</sequence>
<organism evidence="2 3">
    <name type="scientific">Blepharisma stoltei</name>
    <dbReference type="NCBI Taxonomy" id="1481888"/>
    <lineage>
        <taxon>Eukaryota</taxon>
        <taxon>Sar</taxon>
        <taxon>Alveolata</taxon>
        <taxon>Ciliophora</taxon>
        <taxon>Postciliodesmatophora</taxon>
        <taxon>Heterotrichea</taxon>
        <taxon>Heterotrichida</taxon>
        <taxon>Blepharismidae</taxon>
        <taxon>Blepharisma</taxon>
    </lineage>
</organism>
<keyword evidence="3" id="KW-1185">Reference proteome</keyword>
<dbReference type="Proteomes" id="UP001162131">
    <property type="component" value="Unassembled WGS sequence"/>
</dbReference>
<evidence type="ECO:0000313" key="2">
    <source>
        <dbReference type="EMBL" id="CAG9334374.1"/>
    </source>
</evidence>
<keyword evidence="1" id="KW-1133">Transmembrane helix</keyword>
<dbReference type="AlphaFoldDB" id="A0AAU9K8U2"/>